<dbReference type="EMBL" id="LPWD01000314">
    <property type="protein sequence ID" value="ODS02430.1"/>
    <property type="molecule type" value="Genomic_DNA"/>
</dbReference>
<evidence type="ECO:0008006" key="3">
    <source>
        <dbReference type="Google" id="ProtNLM"/>
    </source>
</evidence>
<proteinExistence type="predicted"/>
<reference evidence="1 2" key="1">
    <citation type="journal article" date="2016" name="Environ. Microbiol.">
        <title>New Methyloceanibacter diversity from North Sea sediments includes methanotroph containing solely the soluble methane monooxygenase.</title>
        <authorList>
            <person name="Vekeman B."/>
            <person name="Kerckhof F.M."/>
            <person name="Cremers G."/>
            <person name="de Vos P."/>
            <person name="Vandamme P."/>
            <person name="Boon N."/>
            <person name="Op den Camp H.J."/>
            <person name="Heylen K."/>
        </authorList>
    </citation>
    <scope>NUCLEOTIDE SEQUENCE [LARGE SCALE GENOMIC DNA]</scope>
    <source>
        <strain evidence="1 2">R-67177</strain>
    </source>
</reference>
<evidence type="ECO:0000313" key="2">
    <source>
        <dbReference type="Proteomes" id="UP000095042"/>
    </source>
</evidence>
<dbReference type="Proteomes" id="UP000095042">
    <property type="component" value="Unassembled WGS sequence"/>
</dbReference>
<protein>
    <recommendedName>
        <fullName evidence="3">GGDEF domain-containing protein</fullName>
    </recommendedName>
</protein>
<sequence>MAELQSGDSLDDLMKRTDLALYRAKQEGHDRVATAPPDSWISERPRLGVSMARHLPAPAPNVKDRRKGAPPGPALYGRIFAIIDLLIASGLRDDIAAQIMAQRLIGAGVPTPDDVEAADWWRDILDRRAAFRAGDATEEGLREYGKVVAAIETIPPHDRVECALTNDLWDRRRMVASERSSEHGLMVP</sequence>
<accession>A0A1E3W9K7</accession>
<comment type="caution">
    <text evidence="1">The sequence shown here is derived from an EMBL/GenBank/DDBJ whole genome shotgun (WGS) entry which is preliminary data.</text>
</comment>
<organism evidence="1 2">
    <name type="scientific">Methyloceanibacter marginalis</name>
    <dbReference type="NCBI Taxonomy" id="1774971"/>
    <lineage>
        <taxon>Bacteria</taxon>
        <taxon>Pseudomonadati</taxon>
        <taxon>Pseudomonadota</taxon>
        <taxon>Alphaproteobacteria</taxon>
        <taxon>Hyphomicrobiales</taxon>
        <taxon>Hyphomicrobiaceae</taxon>
        <taxon>Methyloceanibacter</taxon>
    </lineage>
</organism>
<evidence type="ECO:0000313" key="1">
    <source>
        <dbReference type="EMBL" id="ODS02430.1"/>
    </source>
</evidence>
<gene>
    <name evidence="1" type="ORF">AUC71_15430</name>
</gene>
<name>A0A1E3W9K7_9HYPH</name>
<dbReference type="AlphaFoldDB" id="A0A1E3W9K7"/>
<keyword evidence="2" id="KW-1185">Reference proteome</keyword>